<reference evidence="5 6" key="1">
    <citation type="submission" date="2020-08" db="EMBL/GenBank/DDBJ databases">
        <title>A novel species.</title>
        <authorList>
            <person name="Gao J."/>
        </authorList>
    </citation>
    <scope>NUCLEOTIDE SEQUENCE [LARGE SCALE GENOMIC DNA]</scope>
    <source>
        <strain evidence="5 6">CRXT-G-22</strain>
    </source>
</reference>
<accession>A0A7H0IL92</accession>
<keyword evidence="2" id="KW-0378">Hydrolase</keyword>
<dbReference type="KEGG" id="sroi:IAG44_31645"/>
<feature type="domain" description="LysM" evidence="4">
    <location>
        <begin position="116"/>
        <end position="165"/>
    </location>
</feature>
<dbReference type="Pfam" id="PF06737">
    <property type="entry name" value="Transglycosylas"/>
    <property type="match status" value="1"/>
</dbReference>
<evidence type="ECO:0000313" key="5">
    <source>
        <dbReference type="EMBL" id="QNP73558.1"/>
    </source>
</evidence>
<protein>
    <submittedName>
        <fullName evidence="5">LysM peptidoglycan-binding domain-containing protein</fullName>
    </submittedName>
</protein>
<dbReference type="AlphaFoldDB" id="A0A7H0IL92"/>
<evidence type="ECO:0000259" key="4">
    <source>
        <dbReference type="PROSITE" id="PS51782"/>
    </source>
</evidence>
<evidence type="ECO:0000256" key="3">
    <source>
        <dbReference type="SAM" id="SignalP"/>
    </source>
</evidence>
<dbReference type="InterPro" id="IPR036779">
    <property type="entry name" value="LysM_dom_sf"/>
</dbReference>
<dbReference type="InterPro" id="IPR018392">
    <property type="entry name" value="LysM"/>
</dbReference>
<organism evidence="5 6">
    <name type="scientific">Streptomyces roseirectus</name>
    <dbReference type="NCBI Taxonomy" id="2768066"/>
    <lineage>
        <taxon>Bacteria</taxon>
        <taxon>Bacillati</taxon>
        <taxon>Actinomycetota</taxon>
        <taxon>Actinomycetes</taxon>
        <taxon>Kitasatosporales</taxon>
        <taxon>Streptomycetaceae</taxon>
        <taxon>Streptomyces</taxon>
    </lineage>
</organism>
<dbReference type="CDD" id="cd13925">
    <property type="entry name" value="RPF"/>
    <property type="match status" value="1"/>
</dbReference>
<dbReference type="Gene3D" id="1.10.530.10">
    <property type="match status" value="1"/>
</dbReference>
<comment type="similarity">
    <text evidence="1">Belongs to the transglycosylase family. Rpf subfamily.</text>
</comment>
<keyword evidence="6" id="KW-1185">Reference proteome</keyword>
<name>A0A7H0IL92_9ACTN</name>
<dbReference type="SUPFAM" id="SSF53955">
    <property type="entry name" value="Lysozyme-like"/>
    <property type="match status" value="1"/>
</dbReference>
<dbReference type="InterPro" id="IPR023346">
    <property type="entry name" value="Lysozyme-like_dom_sf"/>
</dbReference>
<feature type="chain" id="PRO_5028992520" evidence="3">
    <location>
        <begin position="20"/>
        <end position="183"/>
    </location>
</feature>
<dbReference type="PROSITE" id="PS51782">
    <property type="entry name" value="LYSM"/>
    <property type="match status" value="1"/>
</dbReference>
<dbReference type="CDD" id="cd00118">
    <property type="entry name" value="LysM"/>
    <property type="match status" value="1"/>
</dbReference>
<dbReference type="EMBL" id="CP060828">
    <property type="protein sequence ID" value="QNP73558.1"/>
    <property type="molecule type" value="Genomic_DNA"/>
</dbReference>
<dbReference type="InterPro" id="IPR010618">
    <property type="entry name" value="RPF"/>
</dbReference>
<proteinExistence type="inferred from homology"/>
<evidence type="ECO:0000256" key="2">
    <source>
        <dbReference type="ARBA" id="ARBA00022801"/>
    </source>
</evidence>
<dbReference type="SMART" id="SM00257">
    <property type="entry name" value="LysM"/>
    <property type="match status" value="1"/>
</dbReference>
<gene>
    <name evidence="5" type="ORF">IAG44_31645</name>
</gene>
<dbReference type="RefSeq" id="WP_187750494.1">
    <property type="nucleotide sequence ID" value="NZ_CP060828.1"/>
</dbReference>
<feature type="signal peptide" evidence="3">
    <location>
        <begin position="1"/>
        <end position="19"/>
    </location>
</feature>
<dbReference type="GO" id="GO:0016787">
    <property type="term" value="F:hydrolase activity"/>
    <property type="evidence" value="ECO:0007669"/>
    <property type="project" value="UniProtKB-KW"/>
</dbReference>
<dbReference type="Gene3D" id="3.10.350.10">
    <property type="entry name" value="LysM domain"/>
    <property type="match status" value="1"/>
</dbReference>
<keyword evidence="3" id="KW-0732">Signal</keyword>
<evidence type="ECO:0000256" key="1">
    <source>
        <dbReference type="ARBA" id="ARBA00010830"/>
    </source>
</evidence>
<evidence type="ECO:0000313" key="6">
    <source>
        <dbReference type="Proteomes" id="UP000516052"/>
    </source>
</evidence>
<dbReference type="Pfam" id="PF01476">
    <property type="entry name" value="LysM"/>
    <property type="match status" value="1"/>
</dbReference>
<dbReference type="SUPFAM" id="SSF54106">
    <property type="entry name" value="LysM domain"/>
    <property type="match status" value="1"/>
</dbReference>
<sequence length="183" mass="19519">MLLLAALLSLVTPASSTPAAPVPGPVSYACARDGWPWECVAECESGGRWDANTGNGYYGGLQFWAPTWKDFGGPRYAPRADLATREQQIAVAQDVLAAQGWGAWPACSERYRLRGRMHVVKAGDTLSGIAAKYRVAGGWRALYEANRDVVGEHPDRLNPGTFLVLPGAGARELPPAVFGPPLG</sequence>
<dbReference type="Proteomes" id="UP000516052">
    <property type="component" value="Chromosome"/>
</dbReference>